<organism evidence="1">
    <name type="scientific">marine sediment metagenome</name>
    <dbReference type="NCBI Taxonomy" id="412755"/>
    <lineage>
        <taxon>unclassified sequences</taxon>
        <taxon>metagenomes</taxon>
        <taxon>ecological metagenomes</taxon>
    </lineage>
</organism>
<gene>
    <name evidence="1" type="ORF">LCGC14_0476370</name>
</gene>
<comment type="caution">
    <text evidence="1">The sequence shown here is derived from an EMBL/GenBank/DDBJ whole genome shotgun (WGS) entry which is preliminary data.</text>
</comment>
<proteinExistence type="predicted"/>
<accession>A0A0F9SFW9</accession>
<evidence type="ECO:0000313" key="1">
    <source>
        <dbReference type="EMBL" id="KKN65934.1"/>
    </source>
</evidence>
<sequence length="216" mass="25099">MKILIACEESQEVCKAFRKLGHETYSCDILDCSGGHPEWHIKGDVLKHLDEGWDLMIAFPPCTYISRAGTRWLFPKGELNKERYEKGLKTKEFFMTLLNANIPRIVIENPVPHKVFKMPKETQIIQPFYFGHKSQKTTLLWIKDLPKLQSTNTLSREINPEYYICNKGWKHSKFTANWDAKKKSKTFSGIAKAMAEQWGNQSELKKQIGTIKVHNR</sequence>
<name>A0A0F9SFW9_9ZZZZ</name>
<dbReference type="EMBL" id="LAZR01000513">
    <property type="protein sequence ID" value="KKN65934.1"/>
    <property type="molecule type" value="Genomic_DNA"/>
</dbReference>
<dbReference type="AlphaFoldDB" id="A0A0F9SFW9"/>
<protein>
    <recommendedName>
        <fullName evidence="2">DNA cytosine methyltransferase</fullName>
    </recommendedName>
</protein>
<reference evidence="1" key="1">
    <citation type="journal article" date="2015" name="Nature">
        <title>Complex archaea that bridge the gap between prokaryotes and eukaryotes.</title>
        <authorList>
            <person name="Spang A."/>
            <person name="Saw J.H."/>
            <person name="Jorgensen S.L."/>
            <person name="Zaremba-Niedzwiedzka K."/>
            <person name="Martijn J."/>
            <person name="Lind A.E."/>
            <person name="van Eijk R."/>
            <person name="Schleper C."/>
            <person name="Guy L."/>
            <person name="Ettema T.J."/>
        </authorList>
    </citation>
    <scope>NUCLEOTIDE SEQUENCE</scope>
</reference>
<evidence type="ECO:0008006" key="2">
    <source>
        <dbReference type="Google" id="ProtNLM"/>
    </source>
</evidence>